<organism evidence="2 3">
    <name type="scientific">Tsukamurella sputi</name>
    <dbReference type="NCBI Taxonomy" id="2591848"/>
    <lineage>
        <taxon>Bacteria</taxon>
        <taxon>Bacillati</taxon>
        <taxon>Actinomycetota</taxon>
        <taxon>Actinomycetes</taxon>
        <taxon>Mycobacteriales</taxon>
        <taxon>Tsukamurellaceae</taxon>
        <taxon>Tsukamurella</taxon>
    </lineage>
</organism>
<dbReference type="InterPro" id="IPR016040">
    <property type="entry name" value="NAD(P)-bd_dom"/>
</dbReference>
<dbReference type="PANTHER" id="PTHR43162:SF1">
    <property type="entry name" value="PRESTALK A DIFFERENTIATION PROTEIN A"/>
    <property type="match status" value="1"/>
</dbReference>
<dbReference type="Pfam" id="PF13460">
    <property type="entry name" value="NAD_binding_10"/>
    <property type="match status" value="1"/>
</dbReference>
<comment type="caution">
    <text evidence="2">The sequence shown here is derived from an EMBL/GenBank/DDBJ whole genome shotgun (WGS) entry which is preliminary data.</text>
</comment>
<evidence type="ECO:0000313" key="2">
    <source>
        <dbReference type="EMBL" id="TWS23472.1"/>
    </source>
</evidence>
<dbReference type="Gene3D" id="3.90.25.10">
    <property type="entry name" value="UDP-galactose 4-epimerase, domain 1"/>
    <property type="match status" value="1"/>
</dbReference>
<evidence type="ECO:0000259" key="1">
    <source>
        <dbReference type="Pfam" id="PF13460"/>
    </source>
</evidence>
<evidence type="ECO:0000313" key="3">
    <source>
        <dbReference type="Proteomes" id="UP000319792"/>
    </source>
</evidence>
<reference evidence="2 3" key="2">
    <citation type="submission" date="2019-08" db="EMBL/GenBank/DDBJ databases">
        <title>Tsukamurella conjunctivitidis sp. nov., Tsukamurella assacharolytica sp. nov. and Tsukamurella sputae sp. nov. isolated from patients with conjunctivitis, bacteraemia (lymphoma) and respiratory infection (sputum) in Hong Kong.</title>
        <authorList>
            <person name="Fok K.M.N."/>
            <person name="Fong J.Y.H."/>
        </authorList>
    </citation>
    <scope>NUCLEOTIDE SEQUENCE [LARGE SCALE GENOMIC DNA]</scope>
    <source>
        <strain evidence="2 3">HKU70</strain>
    </source>
</reference>
<keyword evidence="3" id="KW-1185">Reference proteome</keyword>
<proteinExistence type="predicted"/>
<protein>
    <submittedName>
        <fullName evidence="2">Hydroxylase</fullName>
    </submittedName>
</protein>
<dbReference type="PANTHER" id="PTHR43162">
    <property type="match status" value="1"/>
</dbReference>
<dbReference type="Gene3D" id="3.40.50.720">
    <property type="entry name" value="NAD(P)-binding Rossmann-like Domain"/>
    <property type="match status" value="1"/>
</dbReference>
<dbReference type="InterPro" id="IPR051604">
    <property type="entry name" value="Ergot_Alk_Oxidoreductase"/>
</dbReference>
<feature type="domain" description="NAD(P)-binding" evidence="1">
    <location>
        <begin position="7"/>
        <end position="168"/>
    </location>
</feature>
<dbReference type="AlphaFoldDB" id="A0A5C5RLD8"/>
<dbReference type="InterPro" id="IPR036291">
    <property type="entry name" value="NAD(P)-bd_dom_sf"/>
</dbReference>
<name>A0A5C5RLD8_9ACTN</name>
<dbReference type="SUPFAM" id="SSF51735">
    <property type="entry name" value="NAD(P)-binding Rossmann-fold domains"/>
    <property type="match status" value="1"/>
</dbReference>
<sequence length="273" mass="28781">MTILVTGATGNIGRKVVDELLARGVTDIRALTTNPAKAALPHGVEAFRGFIGKPQTLDGAHGSAFEGVTAMYLAPYEPTAAEVLRRAKDAGVQYVVATSGSAHWQALTDTILASGIDVTVLGPGEFMENFAGWAGQVATGVVREPYPDAGSAPIAMQDIAAVAAALLAADERAPHVGKVYELTGPSFLTRVEMAAAIGEGIGRPVRFEQVGREAAQTALAAQMGDEMAGWYLDLQDASRRYRQEANSLVEELSGRPPMSLAQWAERNRSLFGA</sequence>
<dbReference type="Proteomes" id="UP000319792">
    <property type="component" value="Unassembled WGS sequence"/>
</dbReference>
<accession>A0A5C5RLD8</accession>
<dbReference type="OrthoDB" id="3510772at2"/>
<gene>
    <name evidence="2" type="ORF">FK268_14390</name>
</gene>
<reference evidence="2 3" key="1">
    <citation type="submission" date="2019-06" db="EMBL/GenBank/DDBJ databases">
        <authorList>
            <person name="Teng J.L.L."/>
            <person name="Lee H.H."/>
            <person name="Lau S.K.P."/>
            <person name="Woo P.C.Y."/>
        </authorList>
    </citation>
    <scope>NUCLEOTIDE SEQUENCE [LARGE SCALE GENOMIC DNA]</scope>
    <source>
        <strain evidence="2 3">HKU70</strain>
    </source>
</reference>
<dbReference type="RefSeq" id="WP_146435215.1">
    <property type="nucleotide sequence ID" value="NZ_VIGV01000004.1"/>
</dbReference>
<dbReference type="EMBL" id="VIGV01000004">
    <property type="protein sequence ID" value="TWS23472.1"/>
    <property type="molecule type" value="Genomic_DNA"/>
</dbReference>